<dbReference type="GO" id="GO:0019843">
    <property type="term" value="F:rRNA binding"/>
    <property type="evidence" value="ECO:0007669"/>
    <property type="project" value="UniProtKB-UniRule"/>
</dbReference>
<comment type="caution">
    <text evidence="10">The sequence shown here is derived from an EMBL/GenBank/DDBJ whole genome shotgun (WGS) entry which is preliminary data.</text>
</comment>
<evidence type="ECO:0000256" key="7">
    <source>
        <dbReference type="HAMAP-Rule" id="MF_00503"/>
    </source>
</evidence>
<keyword evidence="4 7" id="KW-0689">Ribosomal protein</keyword>
<dbReference type="GO" id="GO:0006412">
    <property type="term" value="P:translation"/>
    <property type="evidence" value="ECO:0007669"/>
    <property type="project" value="UniProtKB-UniRule"/>
</dbReference>
<dbReference type="SUPFAM" id="SSF55658">
    <property type="entry name" value="L9 N-domain-like"/>
    <property type="match status" value="1"/>
</dbReference>
<accession>A0A1G2B7D2</accession>
<proteinExistence type="inferred from homology"/>
<evidence type="ECO:0000256" key="5">
    <source>
        <dbReference type="ARBA" id="ARBA00023274"/>
    </source>
</evidence>
<gene>
    <name evidence="7" type="primary">rplI</name>
    <name evidence="10" type="ORF">A2898_03005</name>
</gene>
<dbReference type="EMBL" id="MHKE01000002">
    <property type="protein sequence ID" value="OGY85071.1"/>
    <property type="molecule type" value="Genomic_DNA"/>
</dbReference>
<evidence type="ECO:0000256" key="2">
    <source>
        <dbReference type="ARBA" id="ARBA00022730"/>
    </source>
</evidence>
<dbReference type="STRING" id="1798543.A2898_03005"/>
<evidence type="ECO:0000259" key="8">
    <source>
        <dbReference type="Pfam" id="PF01281"/>
    </source>
</evidence>
<dbReference type="InterPro" id="IPR036791">
    <property type="entry name" value="Ribosomal_bL9_C_sf"/>
</dbReference>
<sequence length="148" mass="16277">MKVIFLKNITGTAKKYDVKDVKEGFARNHLLPHGIAVAATPEQMRFINLQRESIASASSDIEATARSLSKKIEGHTLTMKLKANDRGHLYAGVSAKEISKQMYKQFAVLIGDTSIHILEPIRSVGEHTISLTVGTTKIPLLILIEPIT</sequence>
<evidence type="ECO:0000313" key="11">
    <source>
        <dbReference type="Proteomes" id="UP000179164"/>
    </source>
</evidence>
<dbReference type="Proteomes" id="UP000179164">
    <property type="component" value="Unassembled WGS sequence"/>
</dbReference>
<dbReference type="Pfam" id="PF03948">
    <property type="entry name" value="Ribosomal_L9_C"/>
    <property type="match status" value="1"/>
</dbReference>
<dbReference type="InterPro" id="IPR009027">
    <property type="entry name" value="Ribosomal_bL9/RNase_H1_N"/>
</dbReference>
<name>A0A1G2B7D2_9BACT</name>
<dbReference type="PANTHER" id="PTHR21368">
    <property type="entry name" value="50S RIBOSOMAL PROTEIN L9"/>
    <property type="match status" value="1"/>
</dbReference>
<feature type="domain" description="Large ribosomal subunit protein bL9 C-terminal" evidence="9">
    <location>
        <begin position="64"/>
        <end position="133"/>
    </location>
</feature>
<dbReference type="NCBIfam" id="TIGR00158">
    <property type="entry name" value="L9"/>
    <property type="match status" value="1"/>
</dbReference>
<evidence type="ECO:0000256" key="4">
    <source>
        <dbReference type="ARBA" id="ARBA00022980"/>
    </source>
</evidence>
<feature type="domain" description="Ribosomal protein L9" evidence="8">
    <location>
        <begin position="1"/>
        <end position="45"/>
    </location>
</feature>
<reference evidence="10 11" key="1">
    <citation type="journal article" date="2016" name="Nat. Commun.">
        <title>Thousands of microbial genomes shed light on interconnected biogeochemical processes in an aquifer system.</title>
        <authorList>
            <person name="Anantharaman K."/>
            <person name="Brown C.T."/>
            <person name="Hug L.A."/>
            <person name="Sharon I."/>
            <person name="Castelle C.J."/>
            <person name="Probst A.J."/>
            <person name="Thomas B.C."/>
            <person name="Singh A."/>
            <person name="Wilkins M.J."/>
            <person name="Karaoz U."/>
            <person name="Brodie E.L."/>
            <person name="Williams K.H."/>
            <person name="Hubbard S.S."/>
            <person name="Banfield J.F."/>
        </authorList>
    </citation>
    <scope>NUCLEOTIDE SEQUENCE [LARGE SCALE GENOMIC DNA]</scope>
</reference>
<keyword evidence="2 7" id="KW-0699">rRNA-binding</keyword>
<comment type="function">
    <text evidence="7">Binds to the 23S rRNA.</text>
</comment>
<dbReference type="InterPro" id="IPR036935">
    <property type="entry name" value="Ribosomal_bL9_N_sf"/>
</dbReference>
<evidence type="ECO:0000256" key="3">
    <source>
        <dbReference type="ARBA" id="ARBA00022884"/>
    </source>
</evidence>
<dbReference type="Gene3D" id="3.10.430.100">
    <property type="entry name" value="Ribosomal protein L9, C-terminal domain"/>
    <property type="match status" value="1"/>
</dbReference>
<dbReference type="InterPro" id="IPR020594">
    <property type="entry name" value="Ribosomal_bL9_bac/chp"/>
</dbReference>
<dbReference type="InterPro" id="IPR020070">
    <property type="entry name" value="Ribosomal_bL9_N"/>
</dbReference>
<comment type="similarity">
    <text evidence="1 7">Belongs to the bacterial ribosomal protein bL9 family.</text>
</comment>
<protein>
    <recommendedName>
        <fullName evidence="6 7">Large ribosomal subunit protein bL9</fullName>
    </recommendedName>
</protein>
<evidence type="ECO:0000313" key="10">
    <source>
        <dbReference type="EMBL" id="OGY85071.1"/>
    </source>
</evidence>
<dbReference type="SUPFAM" id="SSF55653">
    <property type="entry name" value="Ribosomal protein L9 C-domain"/>
    <property type="match status" value="1"/>
</dbReference>
<dbReference type="GO" id="GO:0005840">
    <property type="term" value="C:ribosome"/>
    <property type="evidence" value="ECO:0007669"/>
    <property type="project" value="UniProtKB-KW"/>
</dbReference>
<dbReference type="GO" id="GO:1990904">
    <property type="term" value="C:ribonucleoprotein complex"/>
    <property type="evidence" value="ECO:0007669"/>
    <property type="project" value="UniProtKB-KW"/>
</dbReference>
<keyword evidence="5 7" id="KW-0687">Ribonucleoprotein</keyword>
<dbReference type="InterPro" id="IPR000244">
    <property type="entry name" value="Ribosomal_bL9"/>
</dbReference>
<dbReference type="GO" id="GO:0003735">
    <property type="term" value="F:structural constituent of ribosome"/>
    <property type="evidence" value="ECO:0007669"/>
    <property type="project" value="InterPro"/>
</dbReference>
<evidence type="ECO:0000256" key="1">
    <source>
        <dbReference type="ARBA" id="ARBA00010605"/>
    </source>
</evidence>
<organism evidence="10 11">
    <name type="scientific">Candidatus Kerfeldbacteria bacterium RIFCSPLOWO2_01_FULL_48_11</name>
    <dbReference type="NCBI Taxonomy" id="1798543"/>
    <lineage>
        <taxon>Bacteria</taxon>
        <taxon>Candidatus Kerfeldiibacteriota</taxon>
    </lineage>
</organism>
<dbReference type="Gene3D" id="3.40.5.10">
    <property type="entry name" value="Ribosomal protein L9, N-terminal domain"/>
    <property type="match status" value="1"/>
</dbReference>
<evidence type="ECO:0000256" key="6">
    <source>
        <dbReference type="ARBA" id="ARBA00035292"/>
    </source>
</evidence>
<keyword evidence="3 7" id="KW-0694">RNA-binding</keyword>
<dbReference type="AlphaFoldDB" id="A0A1G2B7D2"/>
<dbReference type="HAMAP" id="MF_00503">
    <property type="entry name" value="Ribosomal_bL9"/>
    <property type="match status" value="1"/>
</dbReference>
<evidence type="ECO:0000259" key="9">
    <source>
        <dbReference type="Pfam" id="PF03948"/>
    </source>
</evidence>
<dbReference type="Pfam" id="PF01281">
    <property type="entry name" value="Ribosomal_L9_N"/>
    <property type="match status" value="1"/>
</dbReference>
<dbReference type="InterPro" id="IPR020069">
    <property type="entry name" value="Ribosomal_bL9_C"/>
</dbReference>